<gene>
    <name evidence="4" type="ORF">SAMN05446037_1008152</name>
</gene>
<dbReference type="InterPro" id="IPR050768">
    <property type="entry name" value="UPF0353/GerABKA_families"/>
</dbReference>
<comment type="similarity">
    <text evidence="1">Belongs to the GerABKA family.</text>
</comment>
<evidence type="ECO:0000256" key="2">
    <source>
        <dbReference type="ARBA" id="ARBA00023136"/>
    </source>
</evidence>
<dbReference type="GO" id="GO:0016020">
    <property type="term" value="C:membrane"/>
    <property type="evidence" value="ECO:0007669"/>
    <property type="project" value="InterPro"/>
</dbReference>
<keyword evidence="3" id="KW-0812">Transmembrane</keyword>
<protein>
    <submittedName>
        <fullName evidence="4">Spore germination protein KA</fullName>
    </submittedName>
</protein>
<dbReference type="Pfam" id="PF03323">
    <property type="entry name" value="GerA"/>
    <property type="match status" value="1"/>
</dbReference>
<feature type="transmembrane region" description="Helical" evidence="3">
    <location>
        <begin position="448"/>
        <end position="471"/>
    </location>
</feature>
<name>A0A239DV96_9FIRM</name>
<dbReference type="PANTHER" id="PTHR22550:SF5">
    <property type="entry name" value="LEUCINE ZIPPER PROTEIN 4"/>
    <property type="match status" value="1"/>
</dbReference>
<evidence type="ECO:0000256" key="1">
    <source>
        <dbReference type="ARBA" id="ARBA00005278"/>
    </source>
</evidence>
<evidence type="ECO:0000313" key="4">
    <source>
        <dbReference type="EMBL" id="SNS36247.1"/>
    </source>
</evidence>
<feature type="transmembrane region" description="Helical" evidence="3">
    <location>
        <begin position="325"/>
        <end position="347"/>
    </location>
</feature>
<keyword evidence="2 3" id="KW-0472">Membrane</keyword>
<dbReference type="PANTHER" id="PTHR22550">
    <property type="entry name" value="SPORE GERMINATION PROTEIN"/>
    <property type="match status" value="1"/>
</dbReference>
<feature type="transmembrane region" description="Helical" evidence="3">
    <location>
        <begin position="419"/>
        <end position="436"/>
    </location>
</feature>
<evidence type="ECO:0000256" key="3">
    <source>
        <dbReference type="SAM" id="Phobius"/>
    </source>
</evidence>
<accession>A0A239DV96</accession>
<reference evidence="5" key="1">
    <citation type="submission" date="2017-06" db="EMBL/GenBank/DDBJ databases">
        <authorList>
            <person name="Varghese N."/>
            <person name="Submissions S."/>
        </authorList>
    </citation>
    <scope>NUCLEOTIDE SEQUENCE [LARGE SCALE GENOMIC DNA]</scope>
    <source>
        <strain evidence="5">SCA</strain>
    </source>
</reference>
<dbReference type="PIRSF" id="PIRSF005690">
    <property type="entry name" value="GerBA"/>
    <property type="match status" value="1"/>
</dbReference>
<evidence type="ECO:0000313" key="5">
    <source>
        <dbReference type="Proteomes" id="UP000198304"/>
    </source>
</evidence>
<dbReference type="EMBL" id="FZOJ01000008">
    <property type="protein sequence ID" value="SNS36247.1"/>
    <property type="molecule type" value="Genomic_DNA"/>
</dbReference>
<dbReference type="OrthoDB" id="9772630at2"/>
<dbReference type="InterPro" id="IPR004995">
    <property type="entry name" value="Spore_Ger"/>
</dbReference>
<keyword evidence="5" id="KW-1185">Reference proteome</keyword>
<sequence>MSKNIKKPLKYLKRSKTNTLTQAQKIDEAIEKIPKDIRNVEDLLKNTFENSSDLIIRKISLGRKGRNLSIPVLIIFIDGIIDKKLINSDIIKPLMQQNISFNFNALSINEAFLDFLKESLIVNCNIDEIRDFHESIDGILNGNALVYVDGIGKALKVSVQGGNMRSVEEPLTESVVRGPREGFTESILTNTSLLRRKIKNSLLRFETLTIGKQTKTEIIICYIKGIANQEIVDEVKRRLNRIKADSILESGNIEEYIEDAPFSLFPTIANSEKPDIVASKVLEGRIAILCDGTPFVLTVPHLFIEVLQAGEDYYSRWVYSLLVRFIRLMAFWISTMIPAYYVALISFHQDVIPFKLLLTMSASREGIPFSAFSEALIMIFTFELLREAGVRMPRPIGQAISIVGALVIGDAAVRAGLVSIPMVVVIAITAISSFIIPQIAGGLLIIRLLLLIAANIVGIFGIIIGTLLLFIHMCSLKSFNIPYLSPITPLEASDLKDSFIRYPIWALLLKPRSFFRKT</sequence>
<dbReference type="Proteomes" id="UP000198304">
    <property type="component" value="Unassembled WGS sequence"/>
</dbReference>
<dbReference type="GO" id="GO:0009847">
    <property type="term" value="P:spore germination"/>
    <property type="evidence" value="ECO:0007669"/>
    <property type="project" value="InterPro"/>
</dbReference>
<dbReference type="RefSeq" id="WP_089282823.1">
    <property type="nucleotide sequence ID" value="NZ_FZOJ01000008.1"/>
</dbReference>
<dbReference type="AlphaFoldDB" id="A0A239DV96"/>
<keyword evidence="3" id="KW-1133">Transmembrane helix</keyword>
<feature type="transmembrane region" description="Helical" evidence="3">
    <location>
        <begin position="396"/>
        <end position="413"/>
    </location>
</feature>
<proteinExistence type="inferred from homology"/>
<organism evidence="4 5">
    <name type="scientific">Anaerovirgula multivorans</name>
    <dbReference type="NCBI Taxonomy" id="312168"/>
    <lineage>
        <taxon>Bacteria</taxon>
        <taxon>Bacillati</taxon>
        <taxon>Bacillota</taxon>
        <taxon>Clostridia</taxon>
        <taxon>Peptostreptococcales</taxon>
        <taxon>Natronincolaceae</taxon>
        <taxon>Anaerovirgula</taxon>
    </lineage>
</organism>